<dbReference type="SUPFAM" id="SSF53098">
    <property type="entry name" value="Ribonuclease H-like"/>
    <property type="match status" value="1"/>
</dbReference>
<dbReference type="GO" id="GO:0015074">
    <property type="term" value="P:DNA integration"/>
    <property type="evidence" value="ECO:0007669"/>
    <property type="project" value="InterPro"/>
</dbReference>
<organism evidence="2 3">
    <name type="scientific">Lactuca sativa</name>
    <name type="common">Garden lettuce</name>
    <dbReference type="NCBI Taxonomy" id="4236"/>
    <lineage>
        <taxon>Eukaryota</taxon>
        <taxon>Viridiplantae</taxon>
        <taxon>Streptophyta</taxon>
        <taxon>Embryophyta</taxon>
        <taxon>Tracheophyta</taxon>
        <taxon>Spermatophyta</taxon>
        <taxon>Magnoliopsida</taxon>
        <taxon>eudicotyledons</taxon>
        <taxon>Gunneridae</taxon>
        <taxon>Pentapetalae</taxon>
        <taxon>asterids</taxon>
        <taxon>campanulids</taxon>
        <taxon>Asterales</taxon>
        <taxon>Asteraceae</taxon>
        <taxon>Cichorioideae</taxon>
        <taxon>Cichorieae</taxon>
        <taxon>Lactucinae</taxon>
        <taxon>Lactuca</taxon>
    </lineage>
</organism>
<dbReference type="GO" id="GO:0003676">
    <property type="term" value="F:nucleic acid binding"/>
    <property type="evidence" value="ECO:0007669"/>
    <property type="project" value="InterPro"/>
</dbReference>
<sequence>MCVGTNICNDLEGLKNARELRDGDLELHIGNETRVAIKAIGKYYLLLPNVDLEHKNEAFNVFKVFQNELHNQLGKKIKTIRSDRGGEYLSYEFDEHVKNCGIVSQLTPSRKSQHNGVSEKRNRTLLDMVRSMMSHTSLPHSFWGYAHENAARIVNMVPTKKIWGFESYVKIETSIKLDPRSQKYILVGYPKETMSYYFFQKEENRVFIARKVVFLETDFILHKASGSPIDLEEIRETQPLVENDNQ</sequence>
<dbReference type="PANTHER" id="PTHR42648">
    <property type="entry name" value="TRANSPOSASE, PUTATIVE-RELATED"/>
    <property type="match status" value="1"/>
</dbReference>
<evidence type="ECO:0000313" key="3">
    <source>
        <dbReference type="Proteomes" id="UP000235145"/>
    </source>
</evidence>
<dbReference type="InterPro" id="IPR057670">
    <property type="entry name" value="SH3_retrovirus"/>
</dbReference>
<accession>A0A9R1WU96</accession>
<keyword evidence="3" id="KW-1185">Reference proteome</keyword>
<dbReference type="AlphaFoldDB" id="A0A9R1WU96"/>
<evidence type="ECO:0000259" key="1">
    <source>
        <dbReference type="PROSITE" id="PS50994"/>
    </source>
</evidence>
<reference evidence="2 3" key="1">
    <citation type="journal article" date="2017" name="Nat. Commun.">
        <title>Genome assembly with in vitro proximity ligation data and whole-genome triplication in lettuce.</title>
        <authorList>
            <person name="Reyes-Chin-Wo S."/>
            <person name="Wang Z."/>
            <person name="Yang X."/>
            <person name="Kozik A."/>
            <person name="Arikit S."/>
            <person name="Song C."/>
            <person name="Xia L."/>
            <person name="Froenicke L."/>
            <person name="Lavelle D.O."/>
            <person name="Truco M.J."/>
            <person name="Xia R."/>
            <person name="Zhu S."/>
            <person name="Xu C."/>
            <person name="Xu H."/>
            <person name="Xu X."/>
            <person name="Cox K."/>
            <person name="Korf I."/>
            <person name="Meyers B.C."/>
            <person name="Michelmore R.W."/>
        </authorList>
    </citation>
    <scope>NUCLEOTIDE SEQUENCE [LARGE SCALE GENOMIC DNA]</scope>
    <source>
        <strain evidence="3">cv. Salinas</strain>
        <tissue evidence="2">Seedlings</tissue>
    </source>
</reference>
<proteinExistence type="predicted"/>
<dbReference type="Pfam" id="PF25597">
    <property type="entry name" value="SH3_retrovirus"/>
    <property type="match status" value="1"/>
</dbReference>
<comment type="caution">
    <text evidence="2">The sequence shown here is derived from an EMBL/GenBank/DDBJ whole genome shotgun (WGS) entry which is preliminary data.</text>
</comment>
<dbReference type="InterPro" id="IPR012337">
    <property type="entry name" value="RNaseH-like_sf"/>
</dbReference>
<dbReference type="InterPro" id="IPR036397">
    <property type="entry name" value="RNaseH_sf"/>
</dbReference>
<dbReference type="EMBL" id="NBSK02000009">
    <property type="protein sequence ID" value="KAJ0185882.1"/>
    <property type="molecule type" value="Genomic_DNA"/>
</dbReference>
<protein>
    <recommendedName>
        <fullName evidence="1">Integrase catalytic domain-containing protein</fullName>
    </recommendedName>
</protein>
<dbReference type="InterPro" id="IPR039537">
    <property type="entry name" value="Retrotran_Ty1/copia-like"/>
</dbReference>
<feature type="domain" description="Integrase catalytic" evidence="1">
    <location>
        <begin position="11"/>
        <end position="178"/>
    </location>
</feature>
<evidence type="ECO:0000313" key="2">
    <source>
        <dbReference type="EMBL" id="KAJ0185882.1"/>
    </source>
</evidence>
<dbReference type="PANTHER" id="PTHR42648:SF27">
    <property type="entry name" value="RNA-DIRECTED DNA POLYMERASE"/>
    <property type="match status" value="1"/>
</dbReference>
<gene>
    <name evidence="2" type="ORF">LSAT_V11C900464960</name>
</gene>
<dbReference type="PROSITE" id="PS50994">
    <property type="entry name" value="INTEGRASE"/>
    <property type="match status" value="1"/>
</dbReference>
<dbReference type="InterPro" id="IPR001584">
    <property type="entry name" value="Integrase_cat-core"/>
</dbReference>
<dbReference type="Gene3D" id="3.30.420.10">
    <property type="entry name" value="Ribonuclease H-like superfamily/Ribonuclease H"/>
    <property type="match status" value="1"/>
</dbReference>
<name>A0A9R1WU96_LACSA</name>
<dbReference type="Proteomes" id="UP000235145">
    <property type="component" value="Unassembled WGS sequence"/>
</dbReference>